<evidence type="ECO:0000313" key="2">
    <source>
        <dbReference type="Proteomes" id="UP000595895"/>
    </source>
</evidence>
<dbReference type="KEGG" id="awe:JG540_00825"/>
<dbReference type="InterPro" id="IPR021388">
    <property type="entry name" value="DUF3024"/>
</dbReference>
<dbReference type="Pfam" id="PF11225">
    <property type="entry name" value="DUF3024"/>
    <property type="match status" value="1"/>
</dbReference>
<sequence>MALPEAEVATIRRWCEELAPAREQGRLRLELATANTHATIFQVEPLPDGRPWRRPLARLRYIKYARMWSLYWVDRRGHFHEHRLPPVADVQVLLDHLASQEDPAFCH</sequence>
<dbReference type="RefSeq" id="WP_200276116.1">
    <property type="nucleotide sequence ID" value="NZ_CP066802.1"/>
</dbReference>
<accession>A0A7T7S2A8</accession>
<dbReference type="EMBL" id="CP066802">
    <property type="protein sequence ID" value="QQM67485.1"/>
    <property type="molecule type" value="Genomic_DNA"/>
</dbReference>
<reference evidence="1 2" key="1">
    <citation type="submission" date="2020-12" db="EMBL/GenBank/DDBJ databases">
        <authorList>
            <person name="Zhou J."/>
        </authorList>
    </citation>
    <scope>NUCLEOTIDE SEQUENCE [LARGE SCALE GENOMIC DNA]</scope>
    <source>
        <strain evidence="1 2">CCUG 61299</strain>
    </source>
</reference>
<name>A0A7T7S2A8_9ACTO</name>
<dbReference type="Proteomes" id="UP000595895">
    <property type="component" value="Chromosome"/>
</dbReference>
<organism evidence="1 2">
    <name type="scientific">Actinomyces weissii</name>
    <dbReference type="NCBI Taxonomy" id="675090"/>
    <lineage>
        <taxon>Bacteria</taxon>
        <taxon>Bacillati</taxon>
        <taxon>Actinomycetota</taxon>
        <taxon>Actinomycetes</taxon>
        <taxon>Actinomycetales</taxon>
        <taxon>Actinomycetaceae</taxon>
        <taxon>Actinomyces</taxon>
    </lineage>
</organism>
<keyword evidence="2" id="KW-1185">Reference proteome</keyword>
<dbReference type="AlphaFoldDB" id="A0A7T7S2A8"/>
<protein>
    <submittedName>
        <fullName evidence="1">DUF3024 domain-containing protein</fullName>
    </submittedName>
</protein>
<proteinExistence type="predicted"/>
<gene>
    <name evidence="1" type="ORF">JG540_00825</name>
</gene>
<evidence type="ECO:0000313" key="1">
    <source>
        <dbReference type="EMBL" id="QQM67485.1"/>
    </source>
</evidence>